<accession>A0A6A6EG84</accession>
<dbReference type="AlphaFoldDB" id="A0A6A6EG84"/>
<gene>
    <name evidence="2" type="ORF">K469DRAFT_529478</name>
</gene>
<dbReference type="PANTHER" id="PTHR24148">
    <property type="entry name" value="ANKYRIN REPEAT DOMAIN-CONTAINING PROTEIN 39 HOMOLOG-RELATED"/>
    <property type="match status" value="1"/>
</dbReference>
<dbReference type="PANTHER" id="PTHR24148:SF64">
    <property type="entry name" value="HETEROKARYON INCOMPATIBILITY DOMAIN-CONTAINING PROTEIN"/>
    <property type="match status" value="1"/>
</dbReference>
<proteinExistence type="predicted"/>
<dbReference type="OrthoDB" id="3553147at2759"/>
<evidence type="ECO:0000313" key="2">
    <source>
        <dbReference type="EMBL" id="KAF2188886.1"/>
    </source>
</evidence>
<reference evidence="2" key="1">
    <citation type="journal article" date="2020" name="Stud. Mycol.">
        <title>101 Dothideomycetes genomes: a test case for predicting lifestyles and emergence of pathogens.</title>
        <authorList>
            <person name="Haridas S."/>
            <person name="Albert R."/>
            <person name="Binder M."/>
            <person name="Bloem J."/>
            <person name="Labutti K."/>
            <person name="Salamov A."/>
            <person name="Andreopoulos B."/>
            <person name="Baker S."/>
            <person name="Barry K."/>
            <person name="Bills G."/>
            <person name="Bluhm B."/>
            <person name="Cannon C."/>
            <person name="Castanera R."/>
            <person name="Culley D."/>
            <person name="Daum C."/>
            <person name="Ezra D."/>
            <person name="Gonzalez J."/>
            <person name="Henrissat B."/>
            <person name="Kuo A."/>
            <person name="Liang C."/>
            <person name="Lipzen A."/>
            <person name="Lutzoni F."/>
            <person name="Magnuson J."/>
            <person name="Mondo S."/>
            <person name="Nolan M."/>
            <person name="Ohm R."/>
            <person name="Pangilinan J."/>
            <person name="Park H.-J."/>
            <person name="Ramirez L."/>
            <person name="Alfaro M."/>
            <person name="Sun H."/>
            <person name="Tritt A."/>
            <person name="Yoshinaga Y."/>
            <person name="Zwiers L.-H."/>
            <person name="Turgeon B."/>
            <person name="Goodwin S."/>
            <person name="Spatafora J."/>
            <person name="Crous P."/>
            <person name="Grigoriev I."/>
        </authorList>
    </citation>
    <scope>NUCLEOTIDE SEQUENCE</scope>
    <source>
        <strain evidence="2">CBS 207.26</strain>
    </source>
</reference>
<feature type="non-terminal residue" evidence="2">
    <location>
        <position position="1"/>
    </location>
</feature>
<feature type="non-terminal residue" evidence="2">
    <location>
        <position position="56"/>
    </location>
</feature>
<dbReference type="InterPro" id="IPR052895">
    <property type="entry name" value="HetReg/Transcr_Mod"/>
</dbReference>
<keyword evidence="3" id="KW-1185">Reference proteome</keyword>
<sequence>VRCDCTKLTVTANYYHALTRLRRQTMPRLLWADAICIDQTKESERNHHARLMSRIY</sequence>
<dbReference type="InterPro" id="IPR010730">
    <property type="entry name" value="HET"/>
</dbReference>
<evidence type="ECO:0000259" key="1">
    <source>
        <dbReference type="Pfam" id="PF06985"/>
    </source>
</evidence>
<dbReference type="Pfam" id="PF06985">
    <property type="entry name" value="HET"/>
    <property type="match status" value="1"/>
</dbReference>
<evidence type="ECO:0000313" key="3">
    <source>
        <dbReference type="Proteomes" id="UP000800200"/>
    </source>
</evidence>
<feature type="domain" description="Heterokaryon incompatibility" evidence="1">
    <location>
        <begin position="6"/>
        <end position="56"/>
    </location>
</feature>
<protein>
    <recommendedName>
        <fullName evidence="1">Heterokaryon incompatibility domain-containing protein</fullName>
    </recommendedName>
</protein>
<organism evidence="2 3">
    <name type="scientific">Zopfia rhizophila CBS 207.26</name>
    <dbReference type="NCBI Taxonomy" id="1314779"/>
    <lineage>
        <taxon>Eukaryota</taxon>
        <taxon>Fungi</taxon>
        <taxon>Dikarya</taxon>
        <taxon>Ascomycota</taxon>
        <taxon>Pezizomycotina</taxon>
        <taxon>Dothideomycetes</taxon>
        <taxon>Dothideomycetes incertae sedis</taxon>
        <taxon>Zopfiaceae</taxon>
        <taxon>Zopfia</taxon>
    </lineage>
</organism>
<dbReference type="Proteomes" id="UP000800200">
    <property type="component" value="Unassembled WGS sequence"/>
</dbReference>
<dbReference type="EMBL" id="ML994622">
    <property type="protein sequence ID" value="KAF2188886.1"/>
    <property type="molecule type" value="Genomic_DNA"/>
</dbReference>
<name>A0A6A6EG84_9PEZI</name>